<sequence>MDPFPRLPPEICIMIMVNIESQTSIMDLIHASPVMCSQYIGNKKSIIRQILANIMSGRLNEDILQDALGILHFPSHSYDNHLLIRHHVVQWIAKGIPDPFSQSQPQSLDEDNTISKVHCIFSRTILFIEDYVSKATDAFPPRAYLALPPVAAGGDRLFKGCSVGIKSVSFSTLRSSEKSRFIAAFLKYEMLCKVYNPAVWNVIKGTRDADLLLAKHDKLPATELRALFCVREYVKAVYGGMFGHCQNAWLPGRPIISAPEASTAGALLPRTKNKLLYPDTVYFDAVDYFKVMNDTGNGRLADILPCLGLDLLAHLLTSFNADANYGQYLKPWLSTLNQRLSPFYRTRNPLEHFFSRYEQSVSYDSAIFFRGLPDESCRKRTSIIAQHKQLPRYMRNDRDPATLQQNQHELQLKIYRQRAWGVFDDTRLYPDTALHFPSMDNLDEQRAAGTSISPHHERARRRSQDWQDWYSGRSIETPLEKVKEEPLVGGLVGDDETRLPRFFNKNLVIRQWYLAGPD</sequence>
<proteinExistence type="predicted"/>
<name>A0ACC1S8G5_9HYPO</name>
<reference evidence="1" key="1">
    <citation type="submission" date="2022-08" db="EMBL/GenBank/DDBJ databases">
        <title>Genome Sequence of Fusarium decemcellulare.</title>
        <authorList>
            <person name="Buettner E."/>
        </authorList>
    </citation>
    <scope>NUCLEOTIDE SEQUENCE</scope>
    <source>
        <strain evidence="1">Babe19</strain>
    </source>
</reference>
<evidence type="ECO:0000313" key="2">
    <source>
        <dbReference type="Proteomes" id="UP001148629"/>
    </source>
</evidence>
<protein>
    <submittedName>
        <fullName evidence="1">Uncharacterized protein</fullName>
    </submittedName>
</protein>
<keyword evidence="2" id="KW-1185">Reference proteome</keyword>
<dbReference type="EMBL" id="JANRMS010000795">
    <property type="protein sequence ID" value="KAJ3534300.1"/>
    <property type="molecule type" value="Genomic_DNA"/>
</dbReference>
<evidence type="ECO:0000313" key="1">
    <source>
        <dbReference type="EMBL" id="KAJ3534300.1"/>
    </source>
</evidence>
<gene>
    <name evidence="1" type="ORF">NM208_g7598</name>
</gene>
<accession>A0ACC1S8G5</accession>
<dbReference type="Proteomes" id="UP001148629">
    <property type="component" value="Unassembled WGS sequence"/>
</dbReference>
<organism evidence="1 2">
    <name type="scientific">Fusarium decemcellulare</name>
    <dbReference type="NCBI Taxonomy" id="57161"/>
    <lineage>
        <taxon>Eukaryota</taxon>
        <taxon>Fungi</taxon>
        <taxon>Dikarya</taxon>
        <taxon>Ascomycota</taxon>
        <taxon>Pezizomycotina</taxon>
        <taxon>Sordariomycetes</taxon>
        <taxon>Hypocreomycetidae</taxon>
        <taxon>Hypocreales</taxon>
        <taxon>Nectriaceae</taxon>
        <taxon>Fusarium</taxon>
        <taxon>Fusarium decemcellulare species complex</taxon>
    </lineage>
</organism>
<comment type="caution">
    <text evidence="1">The sequence shown here is derived from an EMBL/GenBank/DDBJ whole genome shotgun (WGS) entry which is preliminary data.</text>
</comment>